<dbReference type="Gramene" id="KFK33416">
    <property type="protein sequence ID" value="KFK33416"/>
    <property type="gene ID" value="AALP_AA5G009900"/>
</dbReference>
<feature type="compositionally biased region" description="Basic and acidic residues" evidence="2">
    <location>
        <begin position="26"/>
        <end position="35"/>
    </location>
</feature>
<keyword evidence="4" id="KW-1185">Reference proteome</keyword>
<feature type="compositionally biased region" description="Basic residues" evidence="2">
    <location>
        <begin position="1"/>
        <end position="10"/>
    </location>
</feature>
<evidence type="ECO:0000313" key="4">
    <source>
        <dbReference type="Proteomes" id="UP000029120"/>
    </source>
</evidence>
<keyword evidence="1" id="KW-0175">Coiled coil</keyword>
<organism evidence="3 4">
    <name type="scientific">Arabis alpina</name>
    <name type="common">Alpine rock-cress</name>
    <dbReference type="NCBI Taxonomy" id="50452"/>
    <lineage>
        <taxon>Eukaryota</taxon>
        <taxon>Viridiplantae</taxon>
        <taxon>Streptophyta</taxon>
        <taxon>Embryophyta</taxon>
        <taxon>Tracheophyta</taxon>
        <taxon>Spermatophyta</taxon>
        <taxon>Magnoliopsida</taxon>
        <taxon>eudicotyledons</taxon>
        <taxon>Gunneridae</taxon>
        <taxon>Pentapetalae</taxon>
        <taxon>rosids</taxon>
        <taxon>malvids</taxon>
        <taxon>Brassicales</taxon>
        <taxon>Brassicaceae</taxon>
        <taxon>Arabideae</taxon>
        <taxon>Arabis</taxon>
    </lineage>
</organism>
<accession>A0A087GU64</accession>
<evidence type="ECO:0000256" key="1">
    <source>
        <dbReference type="SAM" id="Coils"/>
    </source>
</evidence>
<feature type="coiled-coil region" evidence="1">
    <location>
        <begin position="49"/>
        <end position="100"/>
    </location>
</feature>
<dbReference type="EMBL" id="CM002873">
    <property type="protein sequence ID" value="KFK33416.1"/>
    <property type="molecule type" value="Genomic_DNA"/>
</dbReference>
<evidence type="ECO:0000313" key="3">
    <source>
        <dbReference type="EMBL" id="KFK33416.1"/>
    </source>
</evidence>
<dbReference type="Proteomes" id="UP000029120">
    <property type="component" value="Chromosome 5"/>
</dbReference>
<proteinExistence type="predicted"/>
<name>A0A087GU64_ARAAL</name>
<protein>
    <submittedName>
        <fullName evidence="3">Uncharacterized protein</fullName>
    </submittedName>
</protein>
<feature type="region of interest" description="Disordered" evidence="2">
    <location>
        <begin position="1"/>
        <end position="41"/>
    </location>
</feature>
<evidence type="ECO:0000256" key="2">
    <source>
        <dbReference type="SAM" id="MobiDB-lite"/>
    </source>
</evidence>
<gene>
    <name evidence="3" type="ordered locus">AALP_Aa5g009900</name>
</gene>
<sequence>MGRNAKKNKEKKALEEETQMSLGEAKQMDLVESDGKQPNQTFPILEEELKKARRQAILEENKRVKLEEELEKARCQAKLEETAQEKIQEVENKSKDTYKEMNMHGESLKESEAMCWSLKRSPRLNNCSALMNSGDVKQTDLVETPVIICLEMIREKAKVLSSPQLLRRVLVAEIKLRYAYADTRAHILEMHKRKSEEAARLKACPYEMIHDNKDITDMLRGVREAAATDDTVEDFDLAEKIKAANAKAEAATEKEALHIAALEKAALEKEQLEVNYYCLNGEGERLLETLNLDANVTLQSHSDEFISQYTLKEEAGAAYIKQAAAYRACSVTRTRELEGDNSSLRSKVVAITKKGGKADASSKYKPEVEKATAKYVSEIEDLRTKYQKAQKYITDLRSEVAMLREEATLKNNYKSEIEKLVQDGKKLQNAHEAANRKLQEAHEHALDLNIRLRQVEVMELEKFTDSSRVLLSSLKQKGARADVDFGPFTPNEGYFFFTPPVSTQESCRITWRRWSWG</sequence>
<dbReference type="AlphaFoldDB" id="A0A087GU64"/>
<feature type="coiled-coil region" evidence="1">
    <location>
        <begin position="379"/>
        <end position="444"/>
    </location>
</feature>
<reference evidence="4" key="1">
    <citation type="journal article" date="2015" name="Nat. Plants">
        <title>Genome expansion of Arabis alpina linked with retrotransposition and reduced symmetric DNA methylation.</title>
        <authorList>
            <person name="Willing E.M."/>
            <person name="Rawat V."/>
            <person name="Mandakova T."/>
            <person name="Maumus F."/>
            <person name="James G.V."/>
            <person name="Nordstroem K.J."/>
            <person name="Becker C."/>
            <person name="Warthmann N."/>
            <person name="Chica C."/>
            <person name="Szarzynska B."/>
            <person name="Zytnicki M."/>
            <person name="Albani M.C."/>
            <person name="Kiefer C."/>
            <person name="Bergonzi S."/>
            <person name="Castaings L."/>
            <person name="Mateos J.L."/>
            <person name="Berns M.C."/>
            <person name="Bujdoso N."/>
            <person name="Piofczyk T."/>
            <person name="de Lorenzo L."/>
            <person name="Barrero-Sicilia C."/>
            <person name="Mateos I."/>
            <person name="Piednoel M."/>
            <person name="Hagmann J."/>
            <person name="Chen-Min-Tao R."/>
            <person name="Iglesias-Fernandez R."/>
            <person name="Schuster S.C."/>
            <person name="Alonso-Blanco C."/>
            <person name="Roudier F."/>
            <person name="Carbonero P."/>
            <person name="Paz-Ares J."/>
            <person name="Davis S.J."/>
            <person name="Pecinka A."/>
            <person name="Quesneville H."/>
            <person name="Colot V."/>
            <person name="Lysak M.A."/>
            <person name="Weigel D."/>
            <person name="Coupland G."/>
            <person name="Schneeberger K."/>
        </authorList>
    </citation>
    <scope>NUCLEOTIDE SEQUENCE [LARGE SCALE GENOMIC DNA]</scope>
    <source>
        <strain evidence="4">cv. Pajares</strain>
    </source>
</reference>